<dbReference type="PANTHER" id="PTHR43695:SF1">
    <property type="entry name" value="RHAMNOGALACTURONAN ACETYLESTERASE"/>
    <property type="match status" value="1"/>
</dbReference>
<feature type="chain" id="PRO_5020549707" evidence="3">
    <location>
        <begin position="28"/>
        <end position="289"/>
    </location>
</feature>
<comment type="caution">
    <text evidence="5">The sequence shown here is derived from an EMBL/GenBank/DDBJ whole genome shotgun (WGS) entry which is preliminary data.</text>
</comment>
<accession>A0A4Q1S847</accession>
<organism evidence="5 6">
    <name type="scientific">Silvibacterium dinghuense</name>
    <dbReference type="NCBI Taxonomy" id="1560006"/>
    <lineage>
        <taxon>Bacteria</taxon>
        <taxon>Pseudomonadati</taxon>
        <taxon>Acidobacteriota</taxon>
        <taxon>Terriglobia</taxon>
        <taxon>Terriglobales</taxon>
        <taxon>Acidobacteriaceae</taxon>
        <taxon>Silvibacterium</taxon>
    </lineage>
</organism>
<keyword evidence="2" id="KW-0378">Hydrolase</keyword>
<keyword evidence="3" id="KW-0732">Signal</keyword>
<sequence>MSMFRNRSLIVCFFALYLLFLPASNSARCQTQSASDPTATSGHHAQRTLWIVGDSTANNEWNGGWGQSIAALLNPDQVQVENRAKAGSSSRTFYHEQRWQSVFSSLQAGDWVLIAFGHNDGGPVGSPKYRGSLPGLSDEEQTVELADHSSETVHTYGWYVRRMITDARSKGAHPVLVGVTVRDIWTANHIERVMGQFNEWDRQLAKEEHIPFLDLTDLMADRFEQLGQKEVMPLFPKDHTHNSPEGGRMNAEGVVACLKRLHPWHNKHFYSQAGQQIHPASHAMVAQAH</sequence>
<evidence type="ECO:0000313" key="6">
    <source>
        <dbReference type="Proteomes" id="UP000290253"/>
    </source>
</evidence>
<dbReference type="InterPro" id="IPR013830">
    <property type="entry name" value="SGNH_hydro"/>
</dbReference>
<dbReference type="Proteomes" id="UP000290253">
    <property type="component" value="Unassembled WGS sequence"/>
</dbReference>
<dbReference type="GO" id="GO:0016788">
    <property type="term" value="F:hydrolase activity, acting on ester bonds"/>
    <property type="evidence" value="ECO:0007669"/>
    <property type="project" value="UniProtKB-ARBA"/>
</dbReference>
<dbReference type="SUPFAM" id="SSF52266">
    <property type="entry name" value="SGNH hydrolase"/>
    <property type="match status" value="1"/>
</dbReference>
<dbReference type="Pfam" id="PF13472">
    <property type="entry name" value="Lipase_GDSL_2"/>
    <property type="match status" value="1"/>
</dbReference>
<keyword evidence="6" id="KW-1185">Reference proteome</keyword>
<feature type="signal peptide" evidence="3">
    <location>
        <begin position="1"/>
        <end position="27"/>
    </location>
</feature>
<dbReference type="InterPro" id="IPR036514">
    <property type="entry name" value="SGNH_hydro_sf"/>
</dbReference>
<name>A0A4Q1S847_9BACT</name>
<evidence type="ECO:0000256" key="1">
    <source>
        <dbReference type="ARBA" id="ARBA00008668"/>
    </source>
</evidence>
<gene>
    <name evidence="5" type="ORF">ESZ00_19505</name>
</gene>
<dbReference type="PANTHER" id="PTHR43695">
    <property type="entry name" value="PUTATIVE (AFU_ORTHOLOGUE AFUA_2G17250)-RELATED"/>
    <property type="match status" value="1"/>
</dbReference>
<dbReference type="OrthoDB" id="9807041at2"/>
<evidence type="ECO:0000259" key="4">
    <source>
        <dbReference type="Pfam" id="PF13472"/>
    </source>
</evidence>
<proteinExistence type="inferred from homology"/>
<dbReference type="Gene3D" id="3.40.50.1110">
    <property type="entry name" value="SGNH hydrolase"/>
    <property type="match status" value="1"/>
</dbReference>
<dbReference type="CDD" id="cd01821">
    <property type="entry name" value="Rhamnogalacturan_acetylesterase_like"/>
    <property type="match status" value="1"/>
</dbReference>
<dbReference type="EMBL" id="SDMK01000006">
    <property type="protein sequence ID" value="RXS93023.1"/>
    <property type="molecule type" value="Genomic_DNA"/>
</dbReference>
<dbReference type="RefSeq" id="WP_129210090.1">
    <property type="nucleotide sequence ID" value="NZ_BMGU01000001.1"/>
</dbReference>
<feature type="domain" description="SGNH hydrolase-type esterase" evidence="4">
    <location>
        <begin position="52"/>
        <end position="225"/>
    </location>
</feature>
<evidence type="ECO:0000256" key="3">
    <source>
        <dbReference type="SAM" id="SignalP"/>
    </source>
</evidence>
<dbReference type="AlphaFoldDB" id="A0A4Q1S847"/>
<evidence type="ECO:0000313" key="5">
    <source>
        <dbReference type="EMBL" id="RXS93023.1"/>
    </source>
</evidence>
<dbReference type="InterPro" id="IPR037459">
    <property type="entry name" value="RhgT-like"/>
</dbReference>
<comment type="similarity">
    <text evidence="1">Belongs to the 'GDSL' lipolytic enzyme family.</text>
</comment>
<evidence type="ECO:0000256" key="2">
    <source>
        <dbReference type="ARBA" id="ARBA00022801"/>
    </source>
</evidence>
<reference evidence="5 6" key="1">
    <citation type="journal article" date="2016" name="Int. J. Syst. Evol. Microbiol.">
        <title>Acidipila dinghuensis sp. nov., an acidobacterium isolated from forest soil.</title>
        <authorList>
            <person name="Jiang Y.W."/>
            <person name="Wang J."/>
            <person name="Chen M.H."/>
            <person name="Lv Y.Y."/>
            <person name="Qiu L.H."/>
        </authorList>
    </citation>
    <scope>NUCLEOTIDE SEQUENCE [LARGE SCALE GENOMIC DNA]</scope>
    <source>
        <strain evidence="5 6">DHOF10</strain>
    </source>
</reference>
<protein>
    <submittedName>
        <fullName evidence="5">Rhamnogalacturonan acetylesterase</fullName>
    </submittedName>
</protein>